<keyword evidence="1" id="KW-0812">Transmembrane</keyword>
<feature type="transmembrane region" description="Helical" evidence="1">
    <location>
        <begin position="12"/>
        <end position="34"/>
    </location>
</feature>
<sequence>MEAADILKQIQVPLYWVGALTVAWVSMCTLYQVLNGLRVWVLGNGNLIKASKLGKWADPRGSKDTTLRTVAVQYLRFAQDGLKSAGT</sequence>
<protein>
    <submittedName>
        <fullName evidence="2">Uncharacterized protein</fullName>
    </submittedName>
</protein>
<dbReference type="EMBL" id="JAUCMX010000026">
    <property type="protein sequence ID" value="KAK3509742.1"/>
    <property type="molecule type" value="Genomic_DNA"/>
</dbReference>
<keyword evidence="1" id="KW-0472">Membrane</keyword>
<evidence type="ECO:0000313" key="2">
    <source>
        <dbReference type="EMBL" id="KAK3509742.1"/>
    </source>
</evidence>
<dbReference type="AlphaFoldDB" id="A0AAE0PXC0"/>
<keyword evidence="3" id="KW-1185">Reference proteome</keyword>
<dbReference type="Proteomes" id="UP001274896">
    <property type="component" value="Unassembled WGS sequence"/>
</dbReference>
<accession>A0AAE0PXC0</accession>
<reference evidence="2" key="1">
    <citation type="submission" date="2023-06" db="EMBL/GenBank/DDBJ databases">
        <title>Male Hemibagrus guttatus genome.</title>
        <authorList>
            <person name="Bian C."/>
        </authorList>
    </citation>
    <scope>NUCLEOTIDE SEQUENCE</scope>
    <source>
        <strain evidence="2">Male_cb2023</strain>
        <tissue evidence="2">Muscle</tissue>
    </source>
</reference>
<keyword evidence="1" id="KW-1133">Transmembrane helix</keyword>
<evidence type="ECO:0000313" key="3">
    <source>
        <dbReference type="Proteomes" id="UP001274896"/>
    </source>
</evidence>
<comment type="caution">
    <text evidence="2">The sequence shown here is derived from an EMBL/GenBank/DDBJ whole genome shotgun (WGS) entry which is preliminary data.</text>
</comment>
<gene>
    <name evidence="2" type="ORF">QTP70_008374</name>
</gene>
<name>A0AAE0PXC0_9TELE</name>
<proteinExistence type="predicted"/>
<evidence type="ECO:0000256" key="1">
    <source>
        <dbReference type="SAM" id="Phobius"/>
    </source>
</evidence>
<organism evidence="2 3">
    <name type="scientific">Hemibagrus guttatus</name>
    <dbReference type="NCBI Taxonomy" id="175788"/>
    <lineage>
        <taxon>Eukaryota</taxon>
        <taxon>Metazoa</taxon>
        <taxon>Chordata</taxon>
        <taxon>Craniata</taxon>
        <taxon>Vertebrata</taxon>
        <taxon>Euteleostomi</taxon>
        <taxon>Actinopterygii</taxon>
        <taxon>Neopterygii</taxon>
        <taxon>Teleostei</taxon>
        <taxon>Ostariophysi</taxon>
        <taxon>Siluriformes</taxon>
        <taxon>Bagridae</taxon>
        <taxon>Hemibagrus</taxon>
    </lineage>
</organism>